<dbReference type="EMBL" id="MLJW01001743">
    <property type="protein sequence ID" value="OIQ76904.1"/>
    <property type="molecule type" value="Genomic_DNA"/>
</dbReference>
<reference evidence="1" key="1">
    <citation type="submission" date="2016-10" db="EMBL/GenBank/DDBJ databases">
        <title>Sequence of Gallionella enrichment culture.</title>
        <authorList>
            <person name="Poehlein A."/>
            <person name="Muehling M."/>
            <person name="Daniel R."/>
        </authorList>
    </citation>
    <scope>NUCLEOTIDE SEQUENCE</scope>
</reference>
<accession>A0A1J5Q0W2</accession>
<protein>
    <submittedName>
        <fullName evidence="1">Uncharacterized protein</fullName>
    </submittedName>
</protein>
<dbReference type="AlphaFoldDB" id="A0A1J5Q0W2"/>
<comment type="caution">
    <text evidence="1">The sequence shown here is derived from an EMBL/GenBank/DDBJ whole genome shotgun (WGS) entry which is preliminary data.</text>
</comment>
<name>A0A1J5Q0W2_9ZZZZ</name>
<evidence type="ECO:0000313" key="1">
    <source>
        <dbReference type="EMBL" id="OIQ76904.1"/>
    </source>
</evidence>
<proteinExistence type="predicted"/>
<sequence>MACLDDRPQQARNANAVAAHLDRNAAAVGGDDGGAHRLGILGAEVKDLPNLDTTRHFATLFRDRVEQRLVVGLVSAGVKRGEFLADLRDLLAVVVIHVALAEFQIGYCRIEKHLGLAGRGQHEEFMRVVAANRARGRAHRDCRQAHTFIGPQIADHVAVVGVQRGIAVHVEGIAVLHQELAPAHHTKARTHLVAEFPLDVIKRQRQLLVAFHVRAEDVGDHLFVGRAIQHLALMAVRDAQHFFAVVVITPRLAPQIGRLQRGHQQRNVPRACLLFVHDGLDPLQHSIA</sequence>
<gene>
    <name evidence="1" type="ORF">GALL_414110</name>
</gene>
<organism evidence="1">
    <name type="scientific">mine drainage metagenome</name>
    <dbReference type="NCBI Taxonomy" id="410659"/>
    <lineage>
        <taxon>unclassified sequences</taxon>
        <taxon>metagenomes</taxon>
        <taxon>ecological metagenomes</taxon>
    </lineage>
</organism>